<evidence type="ECO:0000313" key="2">
    <source>
        <dbReference type="Proteomes" id="UP001139981"/>
    </source>
</evidence>
<gene>
    <name evidence="1" type="ORF">IWW38_005952</name>
</gene>
<proteinExistence type="predicted"/>
<organism evidence="1 2">
    <name type="scientific">Coemansia aciculifera</name>
    <dbReference type="NCBI Taxonomy" id="417176"/>
    <lineage>
        <taxon>Eukaryota</taxon>
        <taxon>Fungi</taxon>
        <taxon>Fungi incertae sedis</taxon>
        <taxon>Zoopagomycota</taxon>
        <taxon>Kickxellomycotina</taxon>
        <taxon>Kickxellomycetes</taxon>
        <taxon>Kickxellales</taxon>
        <taxon>Kickxellaceae</taxon>
        <taxon>Coemansia</taxon>
    </lineage>
</organism>
<dbReference type="EMBL" id="JANBVB010003111">
    <property type="protein sequence ID" value="KAJ2880431.1"/>
    <property type="molecule type" value="Genomic_DNA"/>
</dbReference>
<evidence type="ECO:0000313" key="1">
    <source>
        <dbReference type="EMBL" id="KAJ2880431.1"/>
    </source>
</evidence>
<dbReference type="Proteomes" id="UP001139981">
    <property type="component" value="Unassembled WGS sequence"/>
</dbReference>
<comment type="caution">
    <text evidence="1">The sequence shown here is derived from an EMBL/GenBank/DDBJ whole genome shotgun (WGS) entry which is preliminary data.</text>
</comment>
<accession>A0ACC1LU69</accession>
<name>A0ACC1LU69_9FUNG</name>
<protein>
    <submittedName>
        <fullName evidence="1">Uncharacterized protein</fullName>
    </submittedName>
</protein>
<feature type="non-terminal residue" evidence="1">
    <location>
        <position position="1"/>
    </location>
</feature>
<reference evidence="1" key="1">
    <citation type="submission" date="2022-07" db="EMBL/GenBank/DDBJ databases">
        <title>Phylogenomic reconstructions and comparative analyses of Kickxellomycotina fungi.</title>
        <authorList>
            <person name="Reynolds N.K."/>
            <person name="Stajich J.E."/>
            <person name="Barry K."/>
            <person name="Grigoriev I.V."/>
            <person name="Crous P."/>
            <person name="Smith M.E."/>
        </authorList>
    </citation>
    <scope>NUCLEOTIDE SEQUENCE</scope>
    <source>
        <strain evidence="1">CBS 190363</strain>
    </source>
</reference>
<keyword evidence="2" id="KW-1185">Reference proteome</keyword>
<sequence>SLSDEERMALADVAAWQESVRSAAESDEVGGKTTQYSGRPELYLDLSCKDKHVFPKYTLATIKTTAWKASSDIQVNYDWAEFVKRRVAKAQLLVAASNNSTA</sequence>